<dbReference type="InterPro" id="IPR021322">
    <property type="entry name" value="DUF2924"/>
</dbReference>
<evidence type="ECO:0000313" key="2">
    <source>
        <dbReference type="EMBL" id="SLN76480.1"/>
    </source>
</evidence>
<dbReference type="EMBL" id="FWFZ01000042">
    <property type="protein sequence ID" value="SLN76480.1"/>
    <property type="molecule type" value="Genomic_DNA"/>
</dbReference>
<gene>
    <name evidence="2" type="ORF">ROA7023_04187</name>
</gene>
<dbReference type="OrthoDB" id="284135at2"/>
<dbReference type="Pfam" id="PF11149">
    <property type="entry name" value="DUF2924"/>
    <property type="match status" value="1"/>
</dbReference>
<organism evidence="2 3">
    <name type="scientific">Roseisalinus antarcticus</name>
    <dbReference type="NCBI Taxonomy" id="254357"/>
    <lineage>
        <taxon>Bacteria</taxon>
        <taxon>Pseudomonadati</taxon>
        <taxon>Pseudomonadota</taxon>
        <taxon>Alphaproteobacteria</taxon>
        <taxon>Rhodobacterales</taxon>
        <taxon>Roseobacteraceae</taxon>
        <taxon>Roseisalinus</taxon>
    </lineage>
</organism>
<name>A0A1Y5TYE9_9RHOB</name>
<keyword evidence="3" id="KW-1185">Reference proteome</keyword>
<dbReference type="RefSeq" id="WP_085880890.1">
    <property type="nucleotide sequence ID" value="NZ_FWFZ01000042.1"/>
</dbReference>
<evidence type="ECO:0008006" key="4">
    <source>
        <dbReference type="Google" id="ProtNLM"/>
    </source>
</evidence>
<proteinExistence type="predicted"/>
<evidence type="ECO:0000313" key="3">
    <source>
        <dbReference type="Proteomes" id="UP000193900"/>
    </source>
</evidence>
<accession>A0A1Y5TYE9</accession>
<feature type="compositionally biased region" description="Low complexity" evidence="1">
    <location>
        <begin position="68"/>
        <end position="79"/>
    </location>
</feature>
<dbReference type="Proteomes" id="UP000193900">
    <property type="component" value="Unassembled WGS sequence"/>
</dbReference>
<dbReference type="AlphaFoldDB" id="A0A1Y5TYE9"/>
<sequence>MNTIEDLHTADRQGLVTLWTKTFKSTPPPKMSRDLMRRYIAFEMQAKRRGGIAPKLRKALERMTAQKAAGASASPVLSSAPPPGTRLVREWNGTVHHVEVTDTGCIWQGRTYRSLSAIAREITGARWSGPRFFGLRPGRGA</sequence>
<evidence type="ECO:0000256" key="1">
    <source>
        <dbReference type="SAM" id="MobiDB-lite"/>
    </source>
</evidence>
<protein>
    <recommendedName>
        <fullName evidence="4">DUF2924 domain-containing protein</fullName>
    </recommendedName>
</protein>
<reference evidence="2 3" key="1">
    <citation type="submission" date="2017-03" db="EMBL/GenBank/DDBJ databases">
        <authorList>
            <person name="Afonso C.L."/>
            <person name="Miller P.J."/>
            <person name="Scott M.A."/>
            <person name="Spackman E."/>
            <person name="Goraichik I."/>
            <person name="Dimitrov K.M."/>
            <person name="Suarez D.L."/>
            <person name="Swayne D.E."/>
        </authorList>
    </citation>
    <scope>NUCLEOTIDE SEQUENCE [LARGE SCALE GENOMIC DNA]</scope>
    <source>
        <strain evidence="2 3">CECT 7023</strain>
    </source>
</reference>
<feature type="region of interest" description="Disordered" evidence="1">
    <location>
        <begin position="64"/>
        <end position="83"/>
    </location>
</feature>